<dbReference type="PANTHER" id="PTHR36507">
    <property type="entry name" value="BLL1555 PROTEIN"/>
    <property type="match status" value="1"/>
</dbReference>
<dbReference type="RefSeq" id="WP_049642552.1">
    <property type="nucleotide sequence ID" value="NZ_LFTY01000002.1"/>
</dbReference>
<dbReference type="InterPro" id="IPR028096">
    <property type="entry name" value="EfeO_Cupredoxin"/>
</dbReference>
<dbReference type="InterPro" id="IPR008972">
    <property type="entry name" value="Cupredoxin"/>
</dbReference>
<dbReference type="OrthoDB" id="9796416at2"/>
<keyword evidence="4" id="KW-1185">Reference proteome</keyword>
<dbReference type="Pfam" id="PF13473">
    <property type="entry name" value="Cupredoxin_1"/>
    <property type="match status" value="1"/>
</dbReference>
<sequence>MPRISRRSAIAALALAPMVFAAQTALAATHEVSIQGFAFSPASLEVAVGDTVVFTNQDSAPHTATANNGAFDTGRLGRGDSAEVTITAAGSFDYFCNIHRRMQAVITAQ</sequence>
<dbReference type="EMBL" id="LFTY01000002">
    <property type="protein sequence ID" value="KMW56705.1"/>
    <property type="molecule type" value="Genomic_DNA"/>
</dbReference>
<name>A0A0J9E1W3_9RHOB</name>
<dbReference type="STRING" id="1675527.AIOL_001660"/>
<organism evidence="3 4">
    <name type="scientific">Candidatus Rhodobacter oscarellae</name>
    <dbReference type="NCBI Taxonomy" id="1675527"/>
    <lineage>
        <taxon>Bacteria</taxon>
        <taxon>Pseudomonadati</taxon>
        <taxon>Pseudomonadota</taxon>
        <taxon>Alphaproteobacteria</taxon>
        <taxon>Rhodobacterales</taxon>
        <taxon>Rhodobacter group</taxon>
        <taxon>Rhodobacter</taxon>
    </lineage>
</organism>
<evidence type="ECO:0000313" key="3">
    <source>
        <dbReference type="EMBL" id="KMW56705.1"/>
    </source>
</evidence>
<dbReference type="Proteomes" id="UP000037178">
    <property type="component" value="Unassembled WGS sequence"/>
</dbReference>
<dbReference type="Gene3D" id="2.60.40.420">
    <property type="entry name" value="Cupredoxins - blue copper proteins"/>
    <property type="match status" value="1"/>
</dbReference>
<dbReference type="PATRIC" id="fig|1675527.3.peg.1756"/>
<dbReference type="InterPro" id="IPR035668">
    <property type="entry name" value="Amicyanin"/>
</dbReference>
<evidence type="ECO:0000256" key="1">
    <source>
        <dbReference type="SAM" id="SignalP"/>
    </source>
</evidence>
<protein>
    <submittedName>
        <fullName evidence="3">Copper binding protein, plastocyanin/azurin family</fullName>
    </submittedName>
</protein>
<proteinExistence type="predicted"/>
<comment type="caution">
    <text evidence="3">The sequence shown here is derived from an EMBL/GenBank/DDBJ whole genome shotgun (WGS) entry which is preliminary data.</text>
</comment>
<gene>
    <name evidence="3" type="ORF">AIOL_001660</name>
</gene>
<feature type="signal peptide" evidence="1">
    <location>
        <begin position="1"/>
        <end position="27"/>
    </location>
</feature>
<dbReference type="SUPFAM" id="SSF49503">
    <property type="entry name" value="Cupredoxins"/>
    <property type="match status" value="1"/>
</dbReference>
<evidence type="ECO:0000259" key="2">
    <source>
        <dbReference type="Pfam" id="PF13473"/>
    </source>
</evidence>
<keyword evidence="1" id="KW-0732">Signal</keyword>
<feature type="domain" description="EfeO-type cupredoxin-like" evidence="2">
    <location>
        <begin position="11"/>
        <end position="108"/>
    </location>
</feature>
<feature type="chain" id="PRO_5005318159" evidence="1">
    <location>
        <begin position="28"/>
        <end position="109"/>
    </location>
</feature>
<dbReference type="CDD" id="cd13921">
    <property type="entry name" value="Amicyanin"/>
    <property type="match status" value="1"/>
</dbReference>
<accession>A0A0J9E1W3</accession>
<dbReference type="InterPro" id="IPR052721">
    <property type="entry name" value="ET_Amicyanin"/>
</dbReference>
<reference evidence="3 4" key="1">
    <citation type="submission" date="2015-06" db="EMBL/GenBank/DDBJ databases">
        <title>Draft genome sequence of an Alphaproteobacteria species associated to the Mediterranean sponge Oscarella lobularis.</title>
        <authorList>
            <person name="Jourda C."/>
            <person name="Santini S."/>
            <person name="Claverie J.-M."/>
        </authorList>
    </citation>
    <scope>NUCLEOTIDE SEQUENCE [LARGE SCALE GENOMIC DNA]</scope>
    <source>
        <strain evidence="3">IGS</strain>
    </source>
</reference>
<dbReference type="PANTHER" id="PTHR36507:SF1">
    <property type="entry name" value="BLL1555 PROTEIN"/>
    <property type="match status" value="1"/>
</dbReference>
<evidence type="ECO:0000313" key="4">
    <source>
        <dbReference type="Proteomes" id="UP000037178"/>
    </source>
</evidence>
<dbReference type="AlphaFoldDB" id="A0A0J9E1W3"/>